<organism evidence="3 4">
    <name type="scientific">Aspergillus fumigatus (strain CBS 144.89 / FGSC A1163 / CEA10)</name>
    <name type="common">Neosartorya fumigata</name>
    <dbReference type="NCBI Taxonomy" id="451804"/>
    <lineage>
        <taxon>Eukaryota</taxon>
        <taxon>Fungi</taxon>
        <taxon>Dikarya</taxon>
        <taxon>Ascomycota</taxon>
        <taxon>Pezizomycotina</taxon>
        <taxon>Eurotiomycetes</taxon>
        <taxon>Eurotiomycetidae</taxon>
        <taxon>Eurotiales</taxon>
        <taxon>Aspergillaceae</taxon>
        <taxon>Aspergillus</taxon>
        <taxon>Aspergillus subgen. Fumigati</taxon>
    </lineage>
</organism>
<dbReference type="OrthoDB" id="370932at2759"/>
<dbReference type="EMBL" id="DS499604">
    <property type="protein sequence ID" value="EDP47082.1"/>
    <property type="molecule type" value="Genomic_DNA"/>
</dbReference>
<dbReference type="InterPro" id="IPR039713">
    <property type="entry name" value="At2g23090-like"/>
</dbReference>
<dbReference type="InterPro" id="IPR026939">
    <property type="entry name" value="ZNF706/At2g23090_sf"/>
</dbReference>
<evidence type="ECO:0000313" key="3">
    <source>
        <dbReference type="EMBL" id="EDP47082.1"/>
    </source>
</evidence>
<dbReference type="PANTHER" id="PTHR33788">
    <property type="entry name" value="OS07G0114300 PROTEIN"/>
    <property type="match status" value="1"/>
</dbReference>
<feature type="region of interest" description="Disordered" evidence="1">
    <location>
        <begin position="1"/>
        <end position="27"/>
    </location>
</feature>
<protein>
    <recommendedName>
        <fullName evidence="2">At2g23090-like zinc-binding domain-containing protein</fullName>
    </recommendedName>
</protein>
<dbReference type="HOGENOM" id="CLU_181109_1_0_1"/>
<evidence type="ECO:0000313" key="4">
    <source>
        <dbReference type="Proteomes" id="UP000001699"/>
    </source>
</evidence>
<sequence length="80" mass="8679">MSGSQGAKAASKRERKAKDTKSTATSQLKANEAAKDIICLTCRQTFLKTTRAPALTEHASNKHNKTLQDCFPGFVDAPKK</sequence>
<dbReference type="Gene3D" id="4.10.1050.10">
    <property type="entry name" value="At2g23090-like"/>
    <property type="match status" value="1"/>
</dbReference>
<dbReference type="PhylomeDB" id="B0YEW9"/>
<proteinExistence type="predicted"/>
<dbReference type="InterPro" id="IPR039438">
    <property type="entry name" value="At2g23090-like_Znf"/>
</dbReference>
<dbReference type="Pfam" id="PF12907">
    <property type="entry name" value="zf-met2"/>
    <property type="match status" value="1"/>
</dbReference>
<reference evidence="3 4" key="1">
    <citation type="journal article" date="2008" name="PLoS Genet.">
        <title>Genomic islands in the pathogenic filamentous fungus Aspergillus fumigatus.</title>
        <authorList>
            <person name="Fedorova N.D."/>
            <person name="Khaldi N."/>
            <person name="Joardar V.S."/>
            <person name="Maiti R."/>
            <person name="Amedeo P."/>
            <person name="Anderson M.J."/>
            <person name="Crabtree J."/>
            <person name="Silva J.C."/>
            <person name="Badger J.H."/>
            <person name="Albarraq A."/>
            <person name="Angiuoli S."/>
            <person name="Bussey H."/>
            <person name="Bowyer P."/>
            <person name="Cotty P.J."/>
            <person name="Dyer P.S."/>
            <person name="Egan A."/>
            <person name="Galens K."/>
            <person name="Fraser-Liggett C.M."/>
            <person name="Haas B.J."/>
            <person name="Inman J.M."/>
            <person name="Kent R."/>
            <person name="Lemieux S."/>
            <person name="Malavazi I."/>
            <person name="Orvis J."/>
            <person name="Roemer T."/>
            <person name="Ronning C.M."/>
            <person name="Sundaram J.P."/>
            <person name="Sutton G."/>
            <person name="Turner G."/>
            <person name="Venter J.C."/>
            <person name="White O.R."/>
            <person name="Whitty B.R."/>
            <person name="Youngman P."/>
            <person name="Wolfe K.H."/>
            <person name="Goldman G.H."/>
            <person name="Wortman J.R."/>
            <person name="Jiang B."/>
            <person name="Denning D.W."/>
            <person name="Nierman W.C."/>
        </authorList>
    </citation>
    <scope>NUCLEOTIDE SEQUENCE [LARGE SCALE GENOMIC DNA]</scope>
    <source>
        <strain evidence="4">CBS 144.89 / FGSC A1163 / CEA10</strain>
    </source>
</reference>
<dbReference type="AlphaFoldDB" id="B0YEW9"/>
<dbReference type="Proteomes" id="UP000001699">
    <property type="component" value="Unassembled WGS sequence"/>
</dbReference>
<keyword evidence="4" id="KW-1185">Reference proteome</keyword>
<evidence type="ECO:0000256" key="1">
    <source>
        <dbReference type="SAM" id="MobiDB-lite"/>
    </source>
</evidence>
<dbReference type="PANTHER" id="PTHR33788:SF1">
    <property type="entry name" value="ZINC-BINDING PROTEIN"/>
    <property type="match status" value="1"/>
</dbReference>
<feature type="domain" description="At2g23090-like zinc-binding" evidence="2">
    <location>
        <begin position="38"/>
        <end position="73"/>
    </location>
</feature>
<name>B0YEW9_ASPFC</name>
<gene>
    <name evidence="3" type="ORF">AFUB_100770</name>
</gene>
<dbReference type="SUPFAM" id="SSF118359">
    <property type="entry name" value="Expressed protein At2g23090/F21P24.15"/>
    <property type="match status" value="1"/>
</dbReference>
<evidence type="ECO:0000259" key="2">
    <source>
        <dbReference type="Pfam" id="PF12907"/>
    </source>
</evidence>
<accession>B0YEW9</accession>
<feature type="region of interest" description="Disordered" evidence="1">
    <location>
        <begin position="56"/>
        <end position="80"/>
    </location>
</feature>